<dbReference type="GO" id="GO:0045505">
    <property type="term" value="F:dynein intermediate chain binding"/>
    <property type="evidence" value="ECO:0007669"/>
    <property type="project" value="InterPro"/>
</dbReference>
<reference evidence="17" key="1">
    <citation type="submission" date="2020-11" db="EMBL/GenBank/DDBJ databases">
        <authorList>
            <person name="Tran Van P."/>
        </authorList>
    </citation>
    <scope>NUCLEOTIDE SEQUENCE</scope>
</reference>
<keyword evidence="14" id="KW-0472">Membrane</keyword>
<keyword evidence="10" id="KW-0505">Motor protein</keyword>
<keyword evidence="6" id="KW-0547">Nucleotide-binding</keyword>
<comment type="similarity">
    <text evidence="2">Belongs to the dynein heavy chain family.</text>
</comment>
<dbReference type="GO" id="GO:0005874">
    <property type="term" value="C:microtubule"/>
    <property type="evidence" value="ECO:0007669"/>
    <property type="project" value="UniProtKB-KW"/>
</dbReference>
<evidence type="ECO:0000256" key="9">
    <source>
        <dbReference type="ARBA" id="ARBA00023054"/>
    </source>
</evidence>
<dbReference type="GO" id="GO:0051959">
    <property type="term" value="F:dynein light intermediate chain binding"/>
    <property type="evidence" value="ECO:0007669"/>
    <property type="project" value="InterPro"/>
</dbReference>
<evidence type="ECO:0000256" key="7">
    <source>
        <dbReference type="ARBA" id="ARBA00022840"/>
    </source>
</evidence>
<keyword evidence="4" id="KW-0493">Microtubule</keyword>
<keyword evidence="14" id="KW-0812">Transmembrane</keyword>
<keyword evidence="7" id="KW-0067">ATP-binding</keyword>
<evidence type="ECO:0000256" key="5">
    <source>
        <dbReference type="ARBA" id="ARBA00022737"/>
    </source>
</evidence>
<dbReference type="PANTHER" id="PTHR46532">
    <property type="entry name" value="MALE FERTILITY FACTOR KL5"/>
    <property type="match status" value="1"/>
</dbReference>
<dbReference type="InterPro" id="IPR026983">
    <property type="entry name" value="DHC"/>
</dbReference>
<evidence type="ECO:0000256" key="10">
    <source>
        <dbReference type="ARBA" id="ARBA00023175"/>
    </source>
</evidence>
<evidence type="ECO:0000256" key="4">
    <source>
        <dbReference type="ARBA" id="ARBA00022701"/>
    </source>
</evidence>
<dbReference type="GO" id="GO:0005858">
    <property type="term" value="C:axonemal dynein complex"/>
    <property type="evidence" value="ECO:0007669"/>
    <property type="project" value="TreeGrafter"/>
</dbReference>
<dbReference type="Pfam" id="PF08393">
    <property type="entry name" value="DHC_N2"/>
    <property type="match status" value="1"/>
</dbReference>
<dbReference type="FunFam" id="1.10.287.2620:FF:000001">
    <property type="entry name" value="Cytoplasmic dynein heavy chain 1"/>
    <property type="match status" value="1"/>
</dbReference>
<dbReference type="Pfam" id="PF08385">
    <property type="entry name" value="DHC_N1"/>
    <property type="match status" value="2"/>
</dbReference>
<dbReference type="InterPro" id="IPR013602">
    <property type="entry name" value="Dynein_heavy_linker"/>
</dbReference>
<feature type="domain" description="Dynein heavy chain linker" evidence="16">
    <location>
        <begin position="1347"/>
        <end position="1498"/>
    </location>
</feature>
<keyword evidence="3" id="KW-0963">Cytoplasm</keyword>
<dbReference type="GO" id="GO:0007018">
    <property type="term" value="P:microtubule-based movement"/>
    <property type="evidence" value="ECO:0007669"/>
    <property type="project" value="InterPro"/>
</dbReference>
<evidence type="ECO:0000313" key="17">
    <source>
        <dbReference type="EMBL" id="CAD7393251.1"/>
    </source>
</evidence>
<gene>
    <name evidence="17" type="ORF">TCEB3V08_LOCUS1232</name>
</gene>
<evidence type="ECO:0000256" key="11">
    <source>
        <dbReference type="ARBA" id="ARBA00023212"/>
    </source>
</evidence>
<evidence type="ECO:0000256" key="8">
    <source>
        <dbReference type="ARBA" id="ARBA00023017"/>
    </source>
</evidence>
<keyword evidence="11" id="KW-0206">Cytoskeleton</keyword>
<feature type="coiled-coil region" evidence="12">
    <location>
        <begin position="1305"/>
        <end position="1332"/>
    </location>
</feature>
<evidence type="ECO:0000256" key="13">
    <source>
        <dbReference type="SAM" id="MobiDB-lite"/>
    </source>
</evidence>
<evidence type="ECO:0008006" key="18">
    <source>
        <dbReference type="Google" id="ProtNLM"/>
    </source>
</evidence>
<organism evidence="17">
    <name type="scientific">Timema cristinae</name>
    <name type="common">Walking stick</name>
    <dbReference type="NCBI Taxonomy" id="61476"/>
    <lineage>
        <taxon>Eukaryota</taxon>
        <taxon>Metazoa</taxon>
        <taxon>Ecdysozoa</taxon>
        <taxon>Arthropoda</taxon>
        <taxon>Hexapoda</taxon>
        <taxon>Insecta</taxon>
        <taxon>Pterygota</taxon>
        <taxon>Neoptera</taxon>
        <taxon>Polyneoptera</taxon>
        <taxon>Phasmatodea</taxon>
        <taxon>Timematodea</taxon>
        <taxon>Timematoidea</taxon>
        <taxon>Timematidae</taxon>
        <taxon>Timema</taxon>
    </lineage>
</organism>
<protein>
    <recommendedName>
        <fullName evidence="18">Dynein heavy chain, cytoplasmic</fullName>
    </recommendedName>
</protein>
<feature type="domain" description="Dynein heavy chain tail" evidence="15">
    <location>
        <begin position="574"/>
        <end position="823"/>
    </location>
</feature>
<keyword evidence="8" id="KW-0243">Dynein</keyword>
<name>A0A7R9GQV9_TIMCR</name>
<keyword evidence="14" id="KW-1133">Transmembrane helix</keyword>
<proteinExistence type="inferred from homology"/>
<dbReference type="Gene3D" id="1.10.287.2620">
    <property type="match status" value="1"/>
</dbReference>
<dbReference type="PANTHER" id="PTHR46532:SF4">
    <property type="entry name" value="AAA+ ATPASE DOMAIN-CONTAINING PROTEIN"/>
    <property type="match status" value="1"/>
</dbReference>
<keyword evidence="9 12" id="KW-0175">Coiled coil</keyword>
<evidence type="ECO:0000259" key="15">
    <source>
        <dbReference type="Pfam" id="PF08385"/>
    </source>
</evidence>
<dbReference type="InterPro" id="IPR013594">
    <property type="entry name" value="Dynein_heavy_tail"/>
</dbReference>
<evidence type="ECO:0000259" key="16">
    <source>
        <dbReference type="Pfam" id="PF08393"/>
    </source>
</evidence>
<evidence type="ECO:0000256" key="6">
    <source>
        <dbReference type="ARBA" id="ARBA00022741"/>
    </source>
</evidence>
<sequence>MGDSLDGSGDSSSVAENVVIVDYSAFTTYLKKAVTILLPEEEDVIPPALNAALNDRTNQETIQKFLSDPQVSALFVQRSSFKVMKDDYVPFSSRARGLGHHEYEDDDTDQAGEGDDEKDPVAYLISNEVHFSSPKMSRIKLNTWEVYADLIFFASLVCIKRGAVVEADKSIHSQLRLINLSEGSPYETLHAFISKTMAPYFKSYVKESGRADRDGDKMAPSVEKKMAELEMGLLHLQQNIDIPEISLPVHQTVAAVIKRCAEEGRKPKVADLGDKVEDSTFLNQLQNGVNRWIKEIQKVTKLDRDPSSGTALQEISFWLNLERALHRIQEKRESMEVALTLDILKHGKRFHATVSFDTDTGLKQALGTVNDYNPLMKDFPINDLLSATELDRIRSAVQLIFSHLRKIRSTKYPIQRALRLVEAISRDLGSQLLKGFYLAILTTALPRDIVKKKRDEHLKMVWRISPAHKRLQTRMEHMRRFRRQHEQLRTVIVRVLRPTLLSAIAARQADQPAQQPDQQETADVKPDVLSLEAADANAIEKWIAWTLRARVWRPGMQPCAATKTGLIVWKPALLTHLRDQLGTAKNANEMFRIFSRFNALFVRPHIRGAIREYQTQLIQRVKDDIEALHEKFKVQYPQSKSFRMSVVRDLPPVSGSIIWAKQIDRQLTAYLQRVEDVLGKGWENHIEGQKLKADGNSFRLKLNTQEIFDEWARKVQQRNLGVTGRIFAIESQRSRTGRGNVLKLKVNFLPEIITLSKEVRNLKNLGFRVPLAIVNKAHQANQLYPFAISLIESVRTYERTLEKIEDKASIIPLVAGMRREVQMLEFLLDHTYPIRIEDKASIIPLVAGMRREVQMLVAETHFSGRMAQGISLVVDWPADDREIEGIALVWESYKLDPYVQRLAEIVFSFQEKVEDLLVVEEQLDVDVRSLETCPYSANTFADILAKIQHAVDDLSLRQYSNLHIWVTRLDEEVEKNLAARLQAGVQAWTNALNGQKKEIDLSMDTDAPAQPTHKPGGDPQVQTVIHEVRITNQIMYVYPSLEEARFQIMQQLFAWQAIVTSQTRLQSSRYQVGLDRPTSQTYRNLLTKLPGGFNVLESAYDAIDKKIKEISKYVDDWLRYQSLWDLQQDNLYGRLGEDITLWLKCLNDIKKTRTTFDTSDTRREFGPVVIDYAKVQSKVSLKYDSWHKETLGKFGSLLGNDMSQFHTQVSKVEMYREGQRILERQRFQFPNSWLHVDNIEGEWGAFNEIIKRKDSSIQTQVASLQMKIVAEDKAVETRTIDFMNEWERSKPVEGHLRPDEALQHLQLYESKFARLKEERDNVAKAKEALELQDPGGVSTSEDRMLVVFEELQDLRGVWSELSRIWAQIDEVREKPWLSVQPRKLRQQLDTLMAQLKELPARLRQYSSYEYVKKLMQGYTKVNMMIVELKSDALKERHWKLLMKQLRVNWVLSDLTLGQVWDVNLQKNESIVKDIIVVAQGEMALEEFLKQASLSWPEILLFLFYASYYLSGLYTLNYNNA</sequence>
<feature type="region of interest" description="Disordered" evidence="13">
    <location>
        <begin position="99"/>
        <end position="118"/>
    </location>
</feature>
<accession>A0A7R9GQV9</accession>
<keyword evidence="5" id="KW-0677">Repeat</keyword>
<evidence type="ECO:0000256" key="14">
    <source>
        <dbReference type="SAM" id="Phobius"/>
    </source>
</evidence>
<feature type="compositionally biased region" description="Acidic residues" evidence="13">
    <location>
        <begin position="104"/>
        <end position="118"/>
    </location>
</feature>
<comment type="subcellular location">
    <subcellularLocation>
        <location evidence="1">Cytoplasm</location>
        <location evidence="1">Cytoskeleton</location>
    </subcellularLocation>
</comment>
<evidence type="ECO:0000256" key="3">
    <source>
        <dbReference type="ARBA" id="ARBA00022490"/>
    </source>
</evidence>
<dbReference type="GO" id="GO:0005524">
    <property type="term" value="F:ATP binding"/>
    <property type="evidence" value="ECO:0007669"/>
    <property type="project" value="UniProtKB-KW"/>
</dbReference>
<feature type="transmembrane region" description="Helical" evidence="14">
    <location>
        <begin position="1498"/>
        <end position="1515"/>
    </location>
</feature>
<dbReference type="EMBL" id="OC316677">
    <property type="protein sequence ID" value="CAD7393251.1"/>
    <property type="molecule type" value="Genomic_DNA"/>
</dbReference>
<evidence type="ECO:0000256" key="1">
    <source>
        <dbReference type="ARBA" id="ARBA00004245"/>
    </source>
</evidence>
<feature type="domain" description="Dynein heavy chain tail" evidence="15">
    <location>
        <begin position="282"/>
        <end position="437"/>
    </location>
</feature>
<evidence type="ECO:0000256" key="12">
    <source>
        <dbReference type="SAM" id="Coils"/>
    </source>
</evidence>
<evidence type="ECO:0000256" key="2">
    <source>
        <dbReference type="ARBA" id="ARBA00008887"/>
    </source>
</evidence>